<dbReference type="NCBIfam" id="TIGR00756">
    <property type="entry name" value="PPR"/>
    <property type="match status" value="2"/>
</dbReference>
<evidence type="ECO:0000313" key="2">
    <source>
        <dbReference type="EMBL" id="KAG0649202.1"/>
    </source>
</evidence>
<reference evidence="2" key="1">
    <citation type="submission" date="2019-07" db="EMBL/GenBank/DDBJ databases">
        <title>Hyphodiscus hymeniophilus genome sequencing and assembly.</title>
        <authorList>
            <person name="Kramer G."/>
            <person name="Nodwell J."/>
        </authorList>
    </citation>
    <scope>NUCLEOTIDE SEQUENCE</scope>
    <source>
        <strain evidence="2">ATCC 34498</strain>
    </source>
</reference>
<organism evidence="2 3">
    <name type="scientific">Hyphodiscus hymeniophilus</name>
    <dbReference type="NCBI Taxonomy" id="353542"/>
    <lineage>
        <taxon>Eukaryota</taxon>
        <taxon>Fungi</taxon>
        <taxon>Dikarya</taxon>
        <taxon>Ascomycota</taxon>
        <taxon>Pezizomycotina</taxon>
        <taxon>Leotiomycetes</taxon>
        <taxon>Helotiales</taxon>
        <taxon>Hyphodiscaceae</taxon>
        <taxon>Hyphodiscus</taxon>
    </lineage>
</organism>
<gene>
    <name evidence="2" type="ORF">D0Z07_4497</name>
</gene>
<name>A0A9P6VJP0_9HELO</name>
<dbReference type="GO" id="GO:0003729">
    <property type="term" value="F:mRNA binding"/>
    <property type="evidence" value="ECO:0007669"/>
    <property type="project" value="TreeGrafter"/>
</dbReference>
<dbReference type="OrthoDB" id="185373at2759"/>
<dbReference type="EMBL" id="VNKQ01000008">
    <property type="protein sequence ID" value="KAG0649202.1"/>
    <property type="molecule type" value="Genomic_DNA"/>
</dbReference>
<protein>
    <submittedName>
        <fullName evidence="2">Pentatricopeptide repeat-containing</fullName>
    </submittedName>
</protein>
<dbReference type="GO" id="GO:0006396">
    <property type="term" value="P:RNA processing"/>
    <property type="evidence" value="ECO:0007669"/>
    <property type="project" value="TreeGrafter"/>
</dbReference>
<sequence length="1052" mass="120867">MLERTAGCLESGSLRRLFPGSTKALKSRRELHSGFWTHGAIELELSPLWAALIRGPDTPDQRCESEHRSSIVQAGMLLDFLYPGGTIRFLRQYSGWGFDKQDGRRSVAGLAKLGHRLYTSSAKDPSLEVNEDAQDDDNKEGSAEYLQKFLGVKRRSDYEEAWRRYSLLKSSRQQGLRSHLIQFLATSNRVVDAERTTGLFKELCQARQQQPEFIATIRAYLRLNDIATAVTLNRESLKKFGYPVGADRLLAYTFGKSLWPHAFEIWSEFRNFQNPSLAVPSDIFELVYHLPSRVGQTYDLANYVAGKILSSPKTSDINLPELLDFASEIVKHLLLTELPSEQPVQDRLLGFLRRWGRDSHDIYETCLQRLLQGSNNPNSIIRFYRRARRVKEVKLSRWILHGVLSIFCDQHSVLGMQQILDDFFRWHERPSRRTYQLCMREFAFQGDAGTVHALFDQYVKRFHADGRLELSGDEFAPLLHVHATRGELAIAEQIFEDIHKLHNLQPTILCWNILLNAYGKVGDIDGAFQCFEHLLEMTSLQPDGYTFGTLMGICATNGDRGRAVEVYKLSESRIVERSTTMVDSLVLTYLKDEFFSEAEKLCEDSVNLKLKGSRTRMWNYLLVAYANRRDLHNVNRLLRRMVEVKIDYDQFTYSALMQALCMVKQPDRARDIMTQVMREAGIKPTNVHYAVLMGGYMANKEHNKVFQVQREMQKRDIEQSASTRLLTLKAAAAEDQKILPSGTEEQQSQRALQIFQDTLSAMDPSEVSKSVSKGFGKLPRDIALPTAINSFVMFVLGQRDELESVSAVYEEYLKTLPENRRDSPPIQILSALMMSKQRARDFVGTQECWDLAFSQAKAHGRNPRAHRFVSDHAVDNQKILTDHQLSLNELITTQMICLSMQSKTDEIPTLVNSLLEEGFLLDNKNWNFYIQILARRYRYQLAFQICEERLMPNWTGWARIRWQAPERNRLPIELRNVRKLPKHYRPKSHTLLYLAKGYLELQSAAAESTAGQNILAELEGSCPKTINAIRTMQRVDDSLERDVLRDFVVGWS</sequence>
<dbReference type="PANTHER" id="PTHR47934:SF6">
    <property type="entry name" value="MITOCHONDRIAL GROUP I INTRON SPLICING FACTOR CCM1-RELATED"/>
    <property type="match status" value="1"/>
</dbReference>
<dbReference type="Proteomes" id="UP000785200">
    <property type="component" value="Unassembled WGS sequence"/>
</dbReference>
<keyword evidence="3" id="KW-1185">Reference proteome</keyword>
<dbReference type="InterPro" id="IPR011990">
    <property type="entry name" value="TPR-like_helical_dom_sf"/>
</dbReference>
<dbReference type="GO" id="GO:0007005">
    <property type="term" value="P:mitochondrion organization"/>
    <property type="evidence" value="ECO:0007669"/>
    <property type="project" value="TreeGrafter"/>
</dbReference>
<evidence type="ECO:0000313" key="3">
    <source>
        <dbReference type="Proteomes" id="UP000785200"/>
    </source>
</evidence>
<dbReference type="SUPFAM" id="SSF48452">
    <property type="entry name" value="TPR-like"/>
    <property type="match status" value="1"/>
</dbReference>
<dbReference type="AlphaFoldDB" id="A0A9P6VJP0"/>
<dbReference type="InterPro" id="IPR051114">
    <property type="entry name" value="Mito_RNA_Proc_CCM1"/>
</dbReference>
<accession>A0A9P6VJP0</accession>
<feature type="repeat" description="PPR" evidence="1">
    <location>
        <begin position="507"/>
        <end position="542"/>
    </location>
</feature>
<dbReference type="InterPro" id="IPR002885">
    <property type="entry name" value="PPR_rpt"/>
</dbReference>
<proteinExistence type="predicted"/>
<feature type="repeat" description="PPR" evidence="1">
    <location>
        <begin position="649"/>
        <end position="684"/>
    </location>
</feature>
<dbReference type="PANTHER" id="PTHR47934">
    <property type="entry name" value="PENTATRICOPEPTIDE REPEAT-CONTAINING PROTEIN PET309, MITOCHONDRIAL"/>
    <property type="match status" value="1"/>
</dbReference>
<dbReference type="Pfam" id="PF13041">
    <property type="entry name" value="PPR_2"/>
    <property type="match status" value="1"/>
</dbReference>
<dbReference type="Gene3D" id="1.25.40.10">
    <property type="entry name" value="Tetratricopeptide repeat domain"/>
    <property type="match status" value="2"/>
</dbReference>
<comment type="caution">
    <text evidence="2">The sequence shown here is derived from an EMBL/GenBank/DDBJ whole genome shotgun (WGS) entry which is preliminary data.</text>
</comment>
<dbReference type="GO" id="GO:0005739">
    <property type="term" value="C:mitochondrion"/>
    <property type="evidence" value="ECO:0007669"/>
    <property type="project" value="TreeGrafter"/>
</dbReference>
<dbReference type="PROSITE" id="PS51375">
    <property type="entry name" value="PPR"/>
    <property type="match status" value="2"/>
</dbReference>
<dbReference type="Pfam" id="PF13812">
    <property type="entry name" value="PPR_3"/>
    <property type="match status" value="1"/>
</dbReference>
<evidence type="ECO:0000256" key="1">
    <source>
        <dbReference type="PROSITE-ProRule" id="PRU00708"/>
    </source>
</evidence>